<gene>
    <name evidence="3" type="ORF">KSP40_PGU009165</name>
</gene>
<feature type="coiled-coil region" evidence="1">
    <location>
        <begin position="149"/>
        <end position="197"/>
    </location>
</feature>
<feature type="region of interest" description="Disordered" evidence="2">
    <location>
        <begin position="104"/>
        <end position="134"/>
    </location>
</feature>
<protein>
    <submittedName>
        <fullName evidence="3">Uncharacterized protein</fullName>
    </submittedName>
</protein>
<dbReference type="Proteomes" id="UP001412067">
    <property type="component" value="Unassembled WGS sequence"/>
</dbReference>
<reference evidence="3 4" key="1">
    <citation type="journal article" date="2022" name="Nat. Plants">
        <title>Genomes of leafy and leafless Platanthera orchids illuminate the evolution of mycoheterotrophy.</title>
        <authorList>
            <person name="Li M.H."/>
            <person name="Liu K.W."/>
            <person name="Li Z."/>
            <person name="Lu H.C."/>
            <person name="Ye Q.L."/>
            <person name="Zhang D."/>
            <person name="Wang J.Y."/>
            <person name="Li Y.F."/>
            <person name="Zhong Z.M."/>
            <person name="Liu X."/>
            <person name="Yu X."/>
            <person name="Liu D.K."/>
            <person name="Tu X.D."/>
            <person name="Liu B."/>
            <person name="Hao Y."/>
            <person name="Liao X.Y."/>
            <person name="Jiang Y.T."/>
            <person name="Sun W.H."/>
            <person name="Chen J."/>
            <person name="Chen Y.Q."/>
            <person name="Ai Y."/>
            <person name="Zhai J.W."/>
            <person name="Wu S.S."/>
            <person name="Zhou Z."/>
            <person name="Hsiao Y.Y."/>
            <person name="Wu W.L."/>
            <person name="Chen Y.Y."/>
            <person name="Lin Y.F."/>
            <person name="Hsu J.L."/>
            <person name="Li C.Y."/>
            <person name="Wang Z.W."/>
            <person name="Zhao X."/>
            <person name="Zhong W.Y."/>
            <person name="Ma X.K."/>
            <person name="Ma L."/>
            <person name="Huang J."/>
            <person name="Chen G.Z."/>
            <person name="Huang M.Z."/>
            <person name="Huang L."/>
            <person name="Peng D.H."/>
            <person name="Luo Y.B."/>
            <person name="Zou S.Q."/>
            <person name="Chen S.P."/>
            <person name="Lan S."/>
            <person name="Tsai W.C."/>
            <person name="Van de Peer Y."/>
            <person name="Liu Z.J."/>
        </authorList>
    </citation>
    <scope>NUCLEOTIDE SEQUENCE [LARGE SCALE GENOMIC DNA]</scope>
    <source>
        <strain evidence="3">Lor288</strain>
    </source>
</reference>
<proteinExistence type="predicted"/>
<dbReference type="EMBL" id="JBBWWR010000003">
    <property type="protein sequence ID" value="KAK8968942.1"/>
    <property type="molecule type" value="Genomic_DNA"/>
</dbReference>
<feature type="region of interest" description="Disordered" evidence="2">
    <location>
        <begin position="213"/>
        <end position="237"/>
    </location>
</feature>
<name>A0ABR2MXL5_9ASPA</name>
<accession>A0ABR2MXL5</accession>
<keyword evidence="4" id="KW-1185">Reference proteome</keyword>
<evidence type="ECO:0000313" key="3">
    <source>
        <dbReference type="EMBL" id="KAK8968942.1"/>
    </source>
</evidence>
<sequence length="463" mass="51510">MDTVMTISTWVNSTPRRNLPPAANGQKTTQINKETQQIKSSVSTEKSSVGNAQIATFCSTQHAQRSQGFQGSLVTKDKCLLNERHHEIIFTKAEMKHTSQKITRLNTESKSASHNKSLATHDTSHQSTGNSSMIHTENNLVREDKISVLNNLKDLLNATNLEKAEIASEYEKWAIICQTQRREIHELKQALSAATASPPLTRDSSKHQIFPASLQSTTSSRISNRRSPQHRNRGGGGGICEYPVSASEFQGYAERMFQQLHLKQGSVRAWSIIIYVTIGRRRGSRGNSQSACLEESSRSVIRFSSRSISIRNMGDTQDFMDALQGFITSVEALLKEVEKRHQNDTASITIKLNKLTAAFPAERHGNIPQWEFCCSFPEKLSKQNLGLQFVWPIDVDAGNKCPSKLSPLLQHKEKFDPNILELEQAMLASTLGGRRKREGKLVLWFDSSTECGTDPGGEGRGSA</sequence>
<evidence type="ECO:0000256" key="2">
    <source>
        <dbReference type="SAM" id="MobiDB-lite"/>
    </source>
</evidence>
<comment type="caution">
    <text evidence="3">The sequence shown here is derived from an EMBL/GenBank/DDBJ whole genome shotgun (WGS) entry which is preliminary data.</text>
</comment>
<keyword evidence="1" id="KW-0175">Coiled coil</keyword>
<evidence type="ECO:0000313" key="4">
    <source>
        <dbReference type="Proteomes" id="UP001412067"/>
    </source>
</evidence>
<organism evidence="3 4">
    <name type="scientific">Platanthera guangdongensis</name>
    <dbReference type="NCBI Taxonomy" id="2320717"/>
    <lineage>
        <taxon>Eukaryota</taxon>
        <taxon>Viridiplantae</taxon>
        <taxon>Streptophyta</taxon>
        <taxon>Embryophyta</taxon>
        <taxon>Tracheophyta</taxon>
        <taxon>Spermatophyta</taxon>
        <taxon>Magnoliopsida</taxon>
        <taxon>Liliopsida</taxon>
        <taxon>Asparagales</taxon>
        <taxon>Orchidaceae</taxon>
        <taxon>Orchidoideae</taxon>
        <taxon>Orchideae</taxon>
        <taxon>Orchidinae</taxon>
        <taxon>Platanthera</taxon>
    </lineage>
</organism>
<feature type="compositionally biased region" description="Basic residues" evidence="2">
    <location>
        <begin position="223"/>
        <end position="233"/>
    </location>
</feature>
<evidence type="ECO:0000256" key="1">
    <source>
        <dbReference type="SAM" id="Coils"/>
    </source>
</evidence>